<organism evidence="1">
    <name type="scientific">Vitis vinifera</name>
    <name type="common">Grape</name>
    <dbReference type="NCBI Taxonomy" id="29760"/>
    <lineage>
        <taxon>Eukaryota</taxon>
        <taxon>Viridiplantae</taxon>
        <taxon>Streptophyta</taxon>
        <taxon>Embryophyta</taxon>
        <taxon>Tracheophyta</taxon>
        <taxon>Spermatophyta</taxon>
        <taxon>Magnoliopsida</taxon>
        <taxon>eudicotyledons</taxon>
        <taxon>Gunneridae</taxon>
        <taxon>Pentapetalae</taxon>
        <taxon>rosids</taxon>
        <taxon>Vitales</taxon>
        <taxon>Vitaceae</taxon>
        <taxon>Viteae</taxon>
        <taxon>Vitis</taxon>
    </lineage>
</organism>
<dbReference type="EMBL" id="AM436991">
    <property type="protein sequence ID" value="CAN60653.1"/>
    <property type="molecule type" value="Genomic_DNA"/>
</dbReference>
<proteinExistence type="predicted"/>
<evidence type="ECO:0000313" key="1">
    <source>
        <dbReference type="EMBL" id="CAN60653.1"/>
    </source>
</evidence>
<dbReference type="ExpressionAtlas" id="A5AVE2">
    <property type="expression patterns" value="baseline and differential"/>
</dbReference>
<protein>
    <submittedName>
        <fullName evidence="1">Uncharacterized protein</fullName>
    </submittedName>
</protein>
<accession>A5AVE2</accession>
<dbReference type="AlphaFoldDB" id="A5AVE2"/>
<gene>
    <name evidence="1" type="ORF">VITISV_026112</name>
</gene>
<sequence length="247" mass="27269">MDSRKHGDFSLTSPLGSSRLEKVKRKGLKVAAKKAAGGADDAWLEGWAVREFGAFGLAHAVTGTVWADFHFHLSQTLRVYEMSDLGGEPWTMVRKRGNQSVANDKPFYANGFNTYWLMLLRVSDAPTPITVHLRSSMSGPSWSQFRSRLSPESYSWRRVGGRLIKADSYSSSDSSIEMSDELASTLASIQEFMAGVNRRLDQIESSRQDPHPIGMVTDEIVPHASQTAQTRPPGVSLGTPFHLANLL</sequence>
<reference evidence="1" key="1">
    <citation type="journal article" date="2007" name="PLoS ONE">
        <title>The first genome sequence of an elite grapevine cultivar (Pinot noir Vitis vinifera L.): coping with a highly heterozygous genome.</title>
        <authorList>
            <person name="Velasco R."/>
            <person name="Zharkikh A."/>
            <person name="Troggio M."/>
            <person name="Cartwright D.A."/>
            <person name="Cestaro A."/>
            <person name="Pruss D."/>
            <person name="Pindo M."/>
            <person name="FitzGerald L.M."/>
            <person name="Vezzulli S."/>
            <person name="Reid J."/>
            <person name="Malacarne G."/>
            <person name="Iliev D."/>
            <person name="Coppola G."/>
            <person name="Wardell B."/>
            <person name="Micheletti D."/>
            <person name="Macalma T."/>
            <person name="Facci M."/>
            <person name="Mitchell J.T."/>
            <person name="Perazzolli M."/>
            <person name="Eldredge G."/>
            <person name="Gatto P."/>
            <person name="Oyzerski R."/>
            <person name="Moretto M."/>
            <person name="Gutin N."/>
            <person name="Stefanini M."/>
            <person name="Chen Y."/>
            <person name="Segala C."/>
            <person name="Davenport C."/>
            <person name="Dematte L."/>
            <person name="Mraz A."/>
            <person name="Battilana J."/>
            <person name="Stormo K."/>
            <person name="Costa F."/>
            <person name="Tao Q."/>
            <person name="Si-Ammour A."/>
            <person name="Harkins T."/>
            <person name="Lackey A."/>
            <person name="Perbost C."/>
            <person name="Taillon B."/>
            <person name="Stella A."/>
            <person name="Solovyev V."/>
            <person name="Fawcett J.A."/>
            <person name="Sterck L."/>
            <person name="Vandepoele K."/>
            <person name="Grando S.M."/>
            <person name="Toppo S."/>
            <person name="Moser C."/>
            <person name="Lanchbury J."/>
            <person name="Bogden R."/>
            <person name="Skolnick M."/>
            <person name="Sgaramella V."/>
            <person name="Bhatnagar S.K."/>
            <person name="Fontana P."/>
            <person name="Gutin A."/>
            <person name="Van de Peer Y."/>
            <person name="Salamini F."/>
            <person name="Viola R."/>
        </authorList>
    </citation>
    <scope>NUCLEOTIDE SEQUENCE</scope>
</reference>
<name>A5AVE2_VITVI</name>